<dbReference type="AlphaFoldDB" id="A0A3N4KMS0"/>
<evidence type="ECO:0000313" key="3">
    <source>
        <dbReference type="Proteomes" id="UP000277580"/>
    </source>
</evidence>
<proteinExistence type="predicted"/>
<keyword evidence="1" id="KW-0472">Membrane</keyword>
<reference evidence="2 3" key="1">
    <citation type="journal article" date="2018" name="Nat. Ecol. Evol.">
        <title>Pezizomycetes genomes reveal the molecular basis of ectomycorrhizal truffle lifestyle.</title>
        <authorList>
            <person name="Murat C."/>
            <person name="Payen T."/>
            <person name="Noel B."/>
            <person name="Kuo A."/>
            <person name="Morin E."/>
            <person name="Chen J."/>
            <person name="Kohler A."/>
            <person name="Krizsan K."/>
            <person name="Balestrini R."/>
            <person name="Da Silva C."/>
            <person name="Montanini B."/>
            <person name="Hainaut M."/>
            <person name="Levati E."/>
            <person name="Barry K.W."/>
            <person name="Belfiori B."/>
            <person name="Cichocki N."/>
            <person name="Clum A."/>
            <person name="Dockter R.B."/>
            <person name="Fauchery L."/>
            <person name="Guy J."/>
            <person name="Iotti M."/>
            <person name="Le Tacon F."/>
            <person name="Lindquist E.A."/>
            <person name="Lipzen A."/>
            <person name="Malagnac F."/>
            <person name="Mello A."/>
            <person name="Molinier V."/>
            <person name="Miyauchi S."/>
            <person name="Poulain J."/>
            <person name="Riccioni C."/>
            <person name="Rubini A."/>
            <person name="Sitrit Y."/>
            <person name="Splivallo R."/>
            <person name="Traeger S."/>
            <person name="Wang M."/>
            <person name="Zifcakova L."/>
            <person name="Wipf D."/>
            <person name="Zambonelli A."/>
            <person name="Paolocci F."/>
            <person name="Nowrousian M."/>
            <person name="Ottonello S."/>
            <person name="Baldrian P."/>
            <person name="Spatafora J.W."/>
            <person name="Henrissat B."/>
            <person name="Nagy L.G."/>
            <person name="Aury J.M."/>
            <person name="Wincker P."/>
            <person name="Grigoriev I.V."/>
            <person name="Bonfante P."/>
            <person name="Martin F.M."/>
        </authorList>
    </citation>
    <scope>NUCLEOTIDE SEQUENCE [LARGE SCALE GENOMIC DNA]</scope>
    <source>
        <strain evidence="2 3">CCBAS932</strain>
    </source>
</reference>
<accession>A0A3N4KMS0</accession>
<evidence type="ECO:0000313" key="2">
    <source>
        <dbReference type="EMBL" id="RPB11857.1"/>
    </source>
</evidence>
<organism evidence="2 3">
    <name type="scientific">Morchella conica CCBAS932</name>
    <dbReference type="NCBI Taxonomy" id="1392247"/>
    <lineage>
        <taxon>Eukaryota</taxon>
        <taxon>Fungi</taxon>
        <taxon>Dikarya</taxon>
        <taxon>Ascomycota</taxon>
        <taxon>Pezizomycotina</taxon>
        <taxon>Pezizomycetes</taxon>
        <taxon>Pezizales</taxon>
        <taxon>Morchellaceae</taxon>
        <taxon>Morchella</taxon>
    </lineage>
</organism>
<protein>
    <submittedName>
        <fullName evidence="2">Uncharacterized protein</fullName>
    </submittedName>
</protein>
<feature type="transmembrane region" description="Helical" evidence="1">
    <location>
        <begin position="556"/>
        <end position="577"/>
    </location>
</feature>
<dbReference type="Proteomes" id="UP000277580">
    <property type="component" value="Unassembled WGS sequence"/>
</dbReference>
<dbReference type="STRING" id="1392247.A0A3N4KMS0"/>
<keyword evidence="3" id="KW-1185">Reference proteome</keyword>
<feature type="transmembrane region" description="Helical" evidence="1">
    <location>
        <begin position="120"/>
        <end position="142"/>
    </location>
</feature>
<keyword evidence="1" id="KW-0812">Transmembrane</keyword>
<gene>
    <name evidence="2" type="ORF">P167DRAFT_553730</name>
</gene>
<dbReference type="PANTHER" id="PTHR35041:SF3">
    <property type="entry name" value="FORMYLMETHIONINE DEFORMYLASE-LIKE PROTEIN"/>
    <property type="match status" value="1"/>
</dbReference>
<evidence type="ECO:0000256" key="1">
    <source>
        <dbReference type="SAM" id="Phobius"/>
    </source>
</evidence>
<feature type="transmembrane region" description="Helical" evidence="1">
    <location>
        <begin position="79"/>
        <end position="100"/>
    </location>
</feature>
<feature type="transmembrane region" description="Helical" evidence="1">
    <location>
        <begin position="184"/>
        <end position="206"/>
    </location>
</feature>
<dbReference type="InParanoid" id="A0A3N4KMS0"/>
<name>A0A3N4KMS0_9PEZI</name>
<keyword evidence="1" id="KW-1133">Transmembrane helix</keyword>
<dbReference type="EMBL" id="ML119132">
    <property type="protein sequence ID" value="RPB11857.1"/>
    <property type="molecule type" value="Genomic_DNA"/>
</dbReference>
<sequence length="696" mass="78649">MYGNLSPLTSPGTNAPEFFTPGSPPALRTKFGYSSIPSRSVSQPSTNTAVETCYSGTSSMERLERVRSKEMQMMWGTKIHWFLPSTMVTLLFLGLLGALAHHLFYQSLDGKEAKDQLMMMRIGTALAFFTKAMLVGSVVVAYRQRIWDTMRRKPLTLRGIDSLFAVVEDPTHFFSPEIYKKAKLATAMAVITWIIPLASVLSPAALTTELAYIVGGNNSCEVHTVNFTSENINDWRKPRFRAGESLAFWNVTPTYEAKVKDKIEWFDQPSFNAVRLFTLTTMSHTFIPMKSPCMGFNCTWELGFEGPWYNCTMKRGADLTKDLNPLTENDTFDSLAPKGNKMYFMDEDSVDYQRPQKGYDSNDIGSQGIFYNEPKIWLGWVTNTTNRLSPESEGYNSSWPFKLHQHLMQCELQRARYDIEFEYINNVQVNKQVNISNGVAINPQQREVRPADSNYKEYAAYHGLGQLARKQIVGKITQDNYTEQVRTFSLISQTKLVNPDSALARRDLRNAFQTYFEEIIISLLSENYLGISYNTTVACVMHHTQNNFRYQVNSLWSGYAISIVMALACIIVGGLSLRSNGITSDTTFSKIMVTTRNRTIDRLVEEYEGVCLGGDPFPEELKRKEFQFGVIDEISSTGANLKHAAFGVNDEVIPIQKGDSYARVSARGSHYQRSNSWVVRSPAVSPVNTRFARGVN</sequence>
<dbReference type="OrthoDB" id="5322539at2759"/>
<dbReference type="PANTHER" id="PTHR35041">
    <property type="entry name" value="MEDIATOR OF RNA POLYMERASE II TRANSCRIPTION SUBUNIT 1"/>
    <property type="match status" value="1"/>
</dbReference>